<comment type="caution">
    <text evidence="4">The sequence shown here is derived from an EMBL/GenBank/DDBJ whole genome shotgun (WGS) entry which is preliminary data.</text>
</comment>
<feature type="domain" description="Inosine/uridine-preferring nucleoside hydrolase" evidence="3">
    <location>
        <begin position="61"/>
        <end position="330"/>
    </location>
</feature>
<dbReference type="PROSITE" id="PS51318">
    <property type="entry name" value="TAT"/>
    <property type="match status" value="1"/>
</dbReference>
<dbReference type="PANTHER" id="PTHR12304">
    <property type="entry name" value="INOSINE-URIDINE PREFERRING NUCLEOSIDE HYDROLASE"/>
    <property type="match status" value="1"/>
</dbReference>
<dbReference type="InterPro" id="IPR023186">
    <property type="entry name" value="IUNH"/>
</dbReference>
<dbReference type="InterPro" id="IPR036452">
    <property type="entry name" value="Ribo_hydro-like"/>
</dbReference>
<organism evidence="4 5">
    <name type="scientific">Rubripirellula amarantea</name>
    <dbReference type="NCBI Taxonomy" id="2527999"/>
    <lineage>
        <taxon>Bacteria</taxon>
        <taxon>Pseudomonadati</taxon>
        <taxon>Planctomycetota</taxon>
        <taxon>Planctomycetia</taxon>
        <taxon>Pirellulales</taxon>
        <taxon>Pirellulaceae</taxon>
        <taxon>Rubripirellula</taxon>
    </lineage>
</organism>
<keyword evidence="1 4" id="KW-0378">Hydrolase</keyword>
<proteinExistence type="predicted"/>
<protein>
    <submittedName>
        <fullName evidence="4">Pyrimidine-specific ribonucleoside hydrolase RihB</fullName>
        <ecNumber evidence="4">3.2.2.8</ecNumber>
    </submittedName>
</protein>
<dbReference type="GO" id="GO:0006152">
    <property type="term" value="P:purine nucleoside catabolic process"/>
    <property type="evidence" value="ECO:0007669"/>
    <property type="project" value="TreeGrafter"/>
</dbReference>
<dbReference type="AlphaFoldDB" id="A0A5C5WS67"/>
<dbReference type="PANTHER" id="PTHR12304:SF4">
    <property type="entry name" value="URIDINE NUCLEOSIDASE"/>
    <property type="match status" value="1"/>
</dbReference>
<dbReference type="GO" id="GO:0008477">
    <property type="term" value="F:purine nucleosidase activity"/>
    <property type="evidence" value="ECO:0007669"/>
    <property type="project" value="TreeGrafter"/>
</dbReference>
<dbReference type="EMBL" id="SJPI01000001">
    <property type="protein sequence ID" value="TWT53447.1"/>
    <property type="molecule type" value="Genomic_DNA"/>
</dbReference>
<keyword evidence="2 4" id="KW-0326">Glycosidase</keyword>
<evidence type="ECO:0000259" key="3">
    <source>
        <dbReference type="Pfam" id="PF01156"/>
    </source>
</evidence>
<reference evidence="4 5" key="1">
    <citation type="submission" date="2019-02" db="EMBL/GenBank/DDBJ databases">
        <title>Deep-cultivation of Planctomycetes and their phenomic and genomic characterization uncovers novel biology.</title>
        <authorList>
            <person name="Wiegand S."/>
            <person name="Jogler M."/>
            <person name="Boedeker C."/>
            <person name="Pinto D."/>
            <person name="Vollmers J."/>
            <person name="Rivas-Marin E."/>
            <person name="Kohn T."/>
            <person name="Peeters S.H."/>
            <person name="Heuer A."/>
            <person name="Rast P."/>
            <person name="Oberbeckmann S."/>
            <person name="Bunk B."/>
            <person name="Jeske O."/>
            <person name="Meyerdierks A."/>
            <person name="Storesund J.E."/>
            <person name="Kallscheuer N."/>
            <person name="Luecker S."/>
            <person name="Lage O.M."/>
            <person name="Pohl T."/>
            <person name="Merkel B.J."/>
            <person name="Hornburger P."/>
            <person name="Mueller R.-W."/>
            <person name="Bruemmer F."/>
            <person name="Labrenz M."/>
            <person name="Spormann A.M."/>
            <person name="Op Den Camp H."/>
            <person name="Overmann J."/>
            <person name="Amann R."/>
            <person name="Jetten M.S.M."/>
            <person name="Mascher T."/>
            <person name="Medema M.H."/>
            <person name="Devos D.P."/>
            <person name="Kaster A.-K."/>
            <person name="Ovreas L."/>
            <person name="Rohde M."/>
            <person name="Galperin M.Y."/>
            <person name="Jogler C."/>
        </authorList>
    </citation>
    <scope>NUCLEOTIDE SEQUENCE [LARGE SCALE GENOMIC DNA]</scope>
    <source>
        <strain evidence="4 5">Pla22</strain>
    </source>
</reference>
<dbReference type="RefSeq" id="WP_146513667.1">
    <property type="nucleotide sequence ID" value="NZ_SJPI01000001.1"/>
</dbReference>
<evidence type="ECO:0000313" key="4">
    <source>
        <dbReference type="EMBL" id="TWT53447.1"/>
    </source>
</evidence>
<dbReference type="Pfam" id="PF01156">
    <property type="entry name" value="IU_nuc_hydro"/>
    <property type="match status" value="1"/>
</dbReference>
<sequence length="357" mass="39474">MANHQRLTRRDSIRYLATASTALMTSSMVTHQADADEATTKAAPTHKDTFGLLEKGRKIPVIFDTDIGSDIDDTWALLYLLNCPEMDLRLVSTDAGQGPYRARLTARFLTECGHSNIPVSVGSGKPDQLGNQQDWVKGYNLESYAGNVYDDSVDAIIQTIHASPDPVTLICVGGVPNISEALRRDPSITNNARFVGMHGAIHVGYGGHGPPVPEANVRTDPKALRDVFAADWQCSITPLDTCGIVDLTDERYQTVYRSDSVGIKPLMENYRDWLTRVPWLDVKPDPAIRSSTLFDMVAVTMAFSEDLLEMETLPLVVDDKGMTLVDPDQGRPVRCAMRWKNLDAYLDHLVDRLVKNA</sequence>
<gene>
    <name evidence="4" type="primary">rihB_1</name>
    <name evidence="4" type="ORF">Pla22_10760</name>
</gene>
<name>A0A5C5WS67_9BACT</name>
<dbReference type="GO" id="GO:0050263">
    <property type="term" value="F:ribosylpyrimidine nucleosidase activity"/>
    <property type="evidence" value="ECO:0007669"/>
    <property type="project" value="UniProtKB-EC"/>
</dbReference>
<dbReference type="InterPro" id="IPR001910">
    <property type="entry name" value="Inosine/uridine_hydrolase_dom"/>
</dbReference>
<dbReference type="SUPFAM" id="SSF53590">
    <property type="entry name" value="Nucleoside hydrolase"/>
    <property type="match status" value="1"/>
</dbReference>
<evidence type="ECO:0000256" key="1">
    <source>
        <dbReference type="ARBA" id="ARBA00022801"/>
    </source>
</evidence>
<dbReference type="InterPro" id="IPR006311">
    <property type="entry name" value="TAT_signal"/>
</dbReference>
<dbReference type="OrthoDB" id="9797882at2"/>
<dbReference type="Gene3D" id="3.90.245.10">
    <property type="entry name" value="Ribonucleoside hydrolase-like"/>
    <property type="match status" value="1"/>
</dbReference>
<accession>A0A5C5WS67</accession>
<dbReference type="Proteomes" id="UP000316598">
    <property type="component" value="Unassembled WGS sequence"/>
</dbReference>
<evidence type="ECO:0000313" key="5">
    <source>
        <dbReference type="Proteomes" id="UP000316598"/>
    </source>
</evidence>
<dbReference type="GO" id="GO:0005829">
    <property type="term" value="C:cytosol"/>
    <property type="evidence" value="ECO:0007669"/>
    <property type="project" value="TreeGrafter"/>
</dbReference>
<evidence type="ECO:0000256" key="2">
    <source>
        <dbReference type="ARBA" id="ARBA00023295"/>
    </source>
</evidence>
<dbReference type="EC" id="3.2.2.8" evidence="4"/>
<keyword evidence="5" id="KW-1185">Reference proteome</keyword>